<dbReference type="GO" id="GO:0050567">
    <property type="term" value="F:glutaminyl-tRNA synthase (glutamine-hydrolyzing) activity"/>
    <property type="evidence" value="ECO:0007669"/>
    <property type="project" value="TreeGrafter"/>
</dbReference>
<sequence length="297" mass="32192">MGWTLQEVSVALEQGQVNQVTVSGEVALKQVEESEKRYKKGHSLGDLDEIPIAVKDNFSTSSIETMCASNMLKSYRSADGIFGPVKNPWSYSKQYREKRKQKSHGENKDSTCLITGGSSGGSAVAVSALCVVALGPNSRGSTGNPAAHYEVVGLKPSCDLISCHGLVPCLTDVRKLCIGIPKKYLIPELSSEVQSLWSIAANLFESEGAKVIEVSLPKSVIQLSATMYCVHQKVGHNSATFTFSLVLLVSVPMALSSQGLSIGLQFNGFFKWFEKLVWFPVTQILKLMDGCSSNFEN</sequence>
<dbReference type="GO" id="GO:0032543">
    <property type="term" value="P:mitochondrial translation"/>
    <property type="evidence" value="ECO:0007669"/>
    <property type="project" value="TreeGrafter"/>
</dbReference>
<dbReference type="GO" id="GO:0030956">
    <property type="term" value="C:glutamyl-tRNA(Gln) amidotransferase complex"/>
    <property type="evidence" value="ECO:0007669"/>
    <property type="project" value="TreeGrafter"/>
</dbReference>
<name>A0A5N3XFW0_MUNRE</name>
<evidence type="ECO:0000259" key="1">
    <source>
        <dbReference type="Pfam" id="PF01425"/>
    </source>
</evidence>
<dbReference type="InterPro" id="IPR023631">
    <property type="entry name" value="Amidase_dom"/>
</dbReference>
<dbReference type="PANTHER" id="PTHR11895">
    <property type="entry name" value="TRANSAMIDASE"/>
    <property type="match status" value="1"/>
</dbReference>
<comment type="caution">
    <text evidence="2">The sequence shown here is derived from an EMBL/GenBank/DDBJ whole genome shotgun (WGS) entry which is preliminary data.</text>
</comment>
<proteinExistence type="predicted"/>
<keyword evidence="3" id="KW-1185">Reference proteome</keyword>
<dbReference type="InterPro" id="IPR000120">
    <property type="entry name" value="Amidase"/>
</dbReference>
<dbReference type="EMBL" id="VCEB01000010">
    <property type="protein sequence ID" value="KAB0372851.1"/>
    <property type="molecule type" value="Genomic_DNA"/>
</dbReference>
<dbReference type="SUPFAM" id="SSF75304">
    <property type="entry name" value="Amidase signature (AS) enzymes"/>
    <property type="match status" value="1"/>
</dbReference>
<feature type="domain" description="Amidase" evidence="1">
    <location>
        <begin position="16"/>
        <end position="78"/>
    </location>
</feature>
<organism evidence="2 3">
    <name type="scientific">Muntiacus reevesi</name>
    <name type="common">Reeves' muntjac</name>
    <name type="synonym">Cervus reevesi</name>
    <dbReference type="NCBI Taxonomy" id="9886"/>
    <lineage>
        <taxon>Eukaryota</taxon>
        <taxon>Metazoa</taxon>
        <taxon>Chordata</taxon>
        <taxon>Craniata</taxon>
        <taxon>Vertebrata</taxon>
        <taxon>Euteleostomi</taxon>
        <taxon>Mammalia</taxon>
        <taxon>Eutheria</taxon>
        <taxon>Laurasiatheria</taxon>
        <taxon>Artiodactyla</taxon>
        <taxon>Ruminantia</taxon>
        <taxon>Pecora</taxon>
        <taxon>Cervidae</taxon>
        <taxon>Muntiacinae</taxon>
        <taxon>Muntiacus</taxon>
    </lineage>
</organism>
<reference evidence="2 3" key="1">
    <citation type="submission" date="2019-06" db="EMBL/GenBank/DDBJ databases">
        <title>Discovery of a novel chromosome fission-fusion reversal in muntjac.</title>
        <authorList>
            <person name="Mudd A.B."/>
            <person name="Bredeson J.V."/>
            <person name="Baum R."/>
            <person name="Hockemeyer D."/>
            <person name="Rokhsar D.S."/>
        </authorList>
    </citation>
    <scope>NUCLEOTIDE SEQUENCE [LARGE SCALE GENOMIC DNA]</scope>
    <source>
        <strain evidence="2">UCam_UCB_Mr</strain>
        <tissue evidence="2">Fibroblast cell line</tissue>
    </source>
</reference>
<gene>
    <name evidence="2" type="ORF">FD755_015604</name>
</gene>
<dbReference type="GO" id="GO:0070681">
    <property type="term" value="P:glutaminyl-tRNAGln biosynthesis via transamidation"/>
    <property type="evidence" value="ECO:0007669"/>
    <property type="project" value="TreeGrafter"/>
</dbReference>
<dbReference type="PANTHER" id="PTHR11895:SF7">
    <property type="entry name" value="GLUTAMYL-TRNA(GLN) AMIDOTRANSFERASE SUBUNIT A, MITOCHONDRIAL"/>
    <property type="match status" value="1"/>
</dbReference>
<dbReference type="Proteomes" id="UP000326062">
    <property type="component" value="Chromosome 9"/>
</dbReference>
<dbReference type="InterPro" id="IPR036928">
    <property type="entry name" value="AS_sf"/>
</dbReference>
<dbReference type="Gene3D" id="3.90.1300.10">
    <property type="entry name" value="Amidase signature (AS) domain"/>
    <property type="match status" value="3"/>
</dbReference>
<accession>A0A5N3XFW0</accession>
<evidence type="ECO:0000313" key="2">
    <source>
        <dbReference type="EMBL" id="KAB0372851.1"/>
    </source>
</evidence>
<evidence type="ECO:0000313" key="3">
    <source>
        <dbReference type="Proteomes" id="UP000326062"/>
    </source>
</evidence>
<feature type="domain" description="Amidase" evidence="1">
    <location>
        <begin position="113"/>
        <end position="169"/>
    </location>
</feature>
<dbReference type="Pfam" id="PF01425">
    <property type="entry name" value="Amidase"/>
    <property type="match status" value="2"/>
</dbReference>
<protein>
    <recommendedName>
        <fullName evidence="1">Amidase domain-containing protein</fullName>
    </recommendedName>
</protein>
<dbReference type="GO" id="GO:0005739">
    <property type="term" value="C:mitochondrion"/>
    <property type="evidence" value="ECO:0007669"/>
    <property type="project" value="TreeGrafter"/>
</dbReference>
<dbReference type="AlphaFoldDB" id="A0A5N3XFW0"/>